<feature type="compositionally biased region" description="Polar residues" evidence="1">
    <location>
        <begin position="41"/>
        <end position="57"/>
    </location>
</feature>
<protein>
    <submittedName>
        <fullName evidence="2">Uncharacterized protein</fullName>
    </submittedName>
</protein>
<keyword evidence="3" id="KW-1185">Reference proteome</keyword>
<feature type="compositionally biased region" description="Low complexity" evidence="1">
    <location>
        <begin position="70"/>
        <end position="83"/>
    </location>
</feature>
<comment type="caution">
    <text evidence="2">The sequence shown here is derived from an EMBL/GenBank/DDBJ whole genome shotgun (WGS) entry which is preliminary data.</text>
</comment>
<dbReference type="AlphaFoldDB" id="A0AAV9H5T4"/>
<evidence type="ECO:0000313" key="2">
    <source>
        <dbReference type="EMBL" id="KAK4455798.1"/>
    </source>
</evidence>
<feature type="region of interest" description="Disordered" evidence="1">
    <location>
        <begin position="1"/>
        <end position="187"/>
    </location>
</feature>
<feature type="compositionally biased region" description="Polar residues" evidence="1">
    <location>
        <begin position="146"/>
        <end position="164"/>
    </location>
</feature>
<reference evidence="2" key="1">
    <citation type="journal article" date="2023" name="Mol. Phylogenet. Evol.">
        <title>Genome-scale phylogeny and comparative genomics of the fungal order Sordariales.</title>
        <authorList>
            <person name="Hensen N."/>
            <person name="Bonometti L."/>
            <person name="Westerberg I."/>
            <person name="Brannstrom I.O."/>
            <person name="Guillou S."/>
            <person name="Cros-Aarteil S."/>
            <person name="Calhoun S."/>
            <person name="Haridas S."/>
            <person name="Kuo A."/>
            <person name="Mondo S."/>
            <person name="Pangilinan J."/>
            <person name="Riley R."/>
            <person name="LaButti K."/>
            <person name="Andreopoulos B."/>
            <person name="Lipzen A."/>
            <person name="Chen C."/>
            <person name="Yan M."/>
            <person name="Daum C."/>
            <person name="Ng V."/>
            <person name="Clum A."/>
            <person name="Steindorff A."/>
            <person name="Ohm R.A."/>
            <person name="Martin F."/>
            <person name="Silar P."/>
            <person name="Natvig D.O."/>
            <person name="Lalanne C."/>
            <person name="Gautier V."/>
            <person name="Ament-Velasquez S.L."/>
            <person name="Kruys A."/>
            <person name="Hutchinson M.I."/>
            <person name="Powell A.J."/>
            <person name="Barry K."/>
            <person name="Miller A.N."/>
            <person name="Grigoriev I.V."/>
            <person name="Debuchy R."/>
            <person name="Gladieux P."/>
            <person name="Hiltunen Thoren M."/>
            <person name="Johannesson H."/>
        </authorList>
    </citation>
    <scope>NUCLEOTIDE SEQUENCE</scope>
    <source>
        <strain evidence="2">PSN243</strain>
    </source>
</reference>
<gene>
    <name evidence="2" type="ORF">QBC34DRAFT_373562</name>
</gene>
<evidence type="ECO:0000256" key="1">
    <source>
        <dbReference type="SAM" id="MobiDB-lite"/>
    </source>
</evidence>
<feature type="compositionally biased region" description="Polar residues" evidence="1">
    <location>
        <begin position="110"/>
        <end position="131"/>
    </location>
</feature>
<name>A0AAV9H5T4_9PEZI</name>
<dbReference type="EMBL" id="MU865913">
    <property type="protein sequence ID" value="KAK4455798.1"/>
    <property type="molecule type" value="Genomic_DNA"/>
</dbReference>
<feature type="compositionally biased region" description="Polar residues" evidence="1">
    <location>
        <begin position="21"/>
        <end position="32"/>
    </location>
</feature>
<evidence type="ECO:0000313" key="3">
    <source>
        <dbReference type="Proteomes" id="UP001321760"/>
    </source>
</evidence>
<feature type="compositionally biased region" description="Low complexity" evidence="1">
    <location>
        <begin position="132"/>
        <end position="145"/>
    </location>
</feature>
<dbReference type="Proteomes" id="UP001321760">
    <property type="component" value="Unassembled WGS sequence"/>
</dbReference>
<organism evidence="2 3">
    <name type="scientific">Podospora aff. communis PSN243</name>
    <dbReference type="NCBI Taxonomy" id="3040156"/>
    <lineage>
        <taxon>Eukaryota</taxon>
        <taxon>Fungi</taxon>
        <taxon>Dikarya</taxon>
        <taxon>Ascomycota</taxon>
        <taxon>Pezizomycotina</taxon>
        <taxon>Sordariomycetes</taxon>
        <taxon>Sordariomycetidae</taxon>
        <taxon>Sordariales</taxon>
        <taxon>Podosporaceae</taxon>
        <taxon>Podospora</taxon>
    </lineage>
</organism>
<accession>A0AAV9H5T4</accession>
<feature type="compositionally biased region" description="Gly residues" evidence="1">
    <location>
        <begin position="169"/>
        <end position="178"/>
    </location>
</feature>
<sequence>MPPVPVYTAAPITAATKPTGVTPQTATPNDSLEATDAPAPTGSSRYTPANQPTPTRTLSHDGPPPPQPGAVPRLPTATLTATAGPPPPAPSNQQQQPQPPAPTTAPYYPSISQPLQMGIPSPSQTYGQSQRGTATATGPGTHPPGYQQNSGLNQYQSAQAQNDAYRNGSMGGGHGGQGDGEEGVWSSVVGWAQAAGKKLSEAESEVWRRINKE</sequence>
<proteinExistence type="predicted"/>
<feature type="compositionally biased region" description="Low complexity" evidence="1">
    <location>
        <begin position="8"/>
        <end position="19"/>
    </location>
</feature>
<reference evidence="2" key="2">
    <citation type="submission" date="2023-05" db="EMBL/GenBank/DDBJ databases">
        <authorList>
            <consortium name="Lawrence Berkeley National Laboratory"/>
            <person name="Steindorff A."/>
            <person name="Hensen N."/>
            <person name="Bonometti L."/>
            <person name="Westerberg I."/>
            <person name="Brannstrom I.O."/>
            <person name="Guillou S."/>
            <person name="Cros-Aarteil S."/>
            <person name="Calhoun S."/>
            <person name="Haridas S."/>
            <person name="Kuo A."/>
            <person name="Mondo S."/>
            <person name="Pangilinan J."/>
            <person name="Riley R."/>
            <person name="Labutti K."/>
            <person name="Andreopoulos B."/>
            <person name="Lipzen A."/>
            <person name="Chen C."/>
            <person name="Yanf M."/>
            <person name="Daum C."/>
            <person name="Ng V."/>
            <person name="Clum A."/>
            <person name="Ohm R."/>
            <person name="Martin F."/>
            <person name="Silar P."/>
            <person name="Natvig D."/>
            <person name="Lalanne C."/>
            <person name="Gautier V."/>
            <person name="Ament-Velasquez S.L."/>
            <person name="Kruys A."/>
            <person name="Hutchinson M.I."/>
            <person name="Powell A.J."/>
            <person name="Barry K."/>
            <person name="Miller A.N."/>
            <person name="Grigoriev I.V."/>
            <person name="Debuchy R."/>
            <person name="Gladieux P."/>
            <person name="Thoren M.H."/>
            <person name="Johannesson H."/>
        </authorList>
    </citation>
    <scope>NUCLEOTIDE SEQUENCE</scope>
    <source>
        <strain evidence="2">PSN243</strain>
    </source>
</reference>